<reference evidence="1 2" key="1">
    <citation type="submission" date="2019-03" db="EMBL/GenBank/DDBJ databases">
        <title>Genomic Encyclopedia of Archaeal and Bacterial Type Strains, Phase II (KMG-II): from individual species to whole genera.</title>
        <authorList>
            <person name="Goeker M."/>
        </authorList>
    </citation>
    <scope>NUCLEOTIDE SEQUENCE [LARGE SCALE GENOMIC DNA]</scope>
    <source>
        <strain evidence="1 2">DSM 24425</strain>
    </source>
</reference>
<dbReference type="RefSeq" id="WP_132525311.1">
    <property type="nucleotide sequence ID" value="NZ_SMFV01000001.1"/>
</dbReference>
<comment type="caution">
    <text evidence="1">The sequence shown here is derived from an EMBL/GenBank/DDBJ whole genome shotgun (WGS) entry which is preliminary data.</text>
</comment>
<evidence type="ECO:0000313" key="2">
    <source>
        <dbReference type="Proteomes" id="UP000295777"/>
    </source>
</evidence>
<evidence type="ECO:0000313" key="1">
    <source>
        <dbReference type="EMBL" id="TCK06611.1"/>
    </source>
</evidence>
<sequence>MGSKLFTALFVLLVLSPSYGFELSGETGFYNTELKGEYERQVGYDLWNSKKEGFLLKLKVAEEFRLGSDAKFRLSVTTGTTKAPFVTLFSSDDDKLFSGDFRSFNLRELYVEKEHFLLENLFFRAGKQPFNLFPFIDDYLWGGTFTFRFSDTLSFSWHQIAGYEGKYLLFNSEKEDDVDLFGGKFDWRAPLGKFSVGFYRLSDAKGEDVGVNKNTFLFTFKPSLQGTVASFAGALQNGKELLTAELKLKGLEIIGGYAEKGFTSYGFREGIRDLSYIYKPTLSDVTFLKAGTSFSLEGLNLKLHTLYLENVGSELGGELSYPFYRGELFLRGALGTDGSYFTYAGYRWGVDTSPLPNYLGNVEVENYFNLWGEYADFPQKEYSPQIGYEGWERAKHVGYWHSTYKLSLKLEGFSLKVSTGRDSKVDYVVWGNTADNFLYAQTHGKLWHFEEASYSLAPLTFGLQRVEVTGFISENLTGVSFSKGLRTGVFTEEGRKYLLFAFPLKRGELLSFHKVGGERNVHLFGFSENLVPFSFGYLRELFEGGRKAWGAFVRGETEVSGFKGEVFFKVYSKNFTTFGVREFFRDEGFIYRPGEKDVRFLRAKVSKKVHLGFSSIDKFSPEISFLYDRLTRFSGGYVGEEGGVTLSLKPGKRCRLEIVELFGSEDTYYHGLRFSLSW</sequence>
<dbReference type="OrthoDB" id="10234at2"/>
<gene>
    <name evidence="1" type="ORF">CLV27_0414</name>
</gene>
<organism evidence="1 2">
    <name type="scientific">Phorcysia thermohydrogeniphila</name>
    <dbReference type="NCBI Taxonomy" id="936138"/>
    <lineage>
        <taxon>Bacteria</taxon>
        <taxon>Pseudomonadati</taxon>
        <taxon>Aquificota</taxon>
        <taxon>Aquificia</taxon>
        <taxon>Desulfurobacteriales</taxon>
        <taxon>Desulfurobacteriaceae</taxon>
        <taxon>Phorcysia</taxon>
    </lineage>
</organism>
<name>A0A4R1GHQ3_9BACT</name>
<protein>
    <submittedName>
        <fullName evidence="1">Uncharacterized protein</fullName>
    </submittedName>
</protein>
<dbReference type="AlphaFoldDB" id="A0A4R1GHQ3"/>
<dbReference type="EMBL" id="SMFV01000001">
    <property type="protein sequence ID" value="TCK06611.1"/>
    <property type="molecule type" value="Genomic_DNA"/>
</dbReference>
<proteinExistence type="predicted"/>
<accession>A0A4R1GHQ3</accession>
<keyword evidence="2" id="KW-1185">Reference proteome</keyword>
<dbReference type="Proteomes" id="UP000295777">
    <property type="component" value="Unassembled WGS sequence"/>
</dbReference>